<gene>
    <name evidence="1" type="ORF">ACFPOF_33360</name>
</gene>
<dbReference type="Proteomes" id="UP001596113">
    <property type="component" value="Unassembled WGS sequence"/>
</dbReference>
<reference evidence="2" key="1">
    <citation type="journal article" date="2019" name="Int. J. Syst. Evol. Microbiol.">
        <title>The Global Catalogue of Microorganisms (GCM) 10K type strain sequencing project: providing services to taxonomists for standard genome sequencing and annotation.</title>
        <authorList>
            <consortium name="The Broad Institute Genomics Platform"/>
            <consortium name="The Broad Institute Genome Sequencing Center for Infectious Disease"/>
            <person name="Wu L."/>
            <person name="Ma J."/>
        </authorList>
    </citation>
    <scope>NUCLEOTIDE SEQUENCE [LARGE SCALE GENOMIC DNA]</scope>
    <source>
        <strain evidence="2">CGMCC 1.18575</strain>
    </source>
</reference>
<protein>
    <submittedName>
        <fullName evidence="1">ATP-binding protein</fullName>
    </submittedName>
</protein>
<dbReference type="SUPFAM" id="SSF52540">
    <property type="entry name" value="P-loop containing nucleoside triphosphate hydrolases"/>
    <property type="match status" value="1"/>
</dbReference>
<sequence>MVRSYTSPDIFQPTSYPEYTYVNRLFDERETYKERLNKALRTKGILALITGASKSGKTVLCYSVIPVDKIVEISGSHIRALDDFWIQIAEKLQIPVEIETTTQQSNETSFGGEAGGKAGIPLLADLSLKGTTGAKFIDIEATKEKQQRSKSSMIDYMIQNQNVLVIDDFHYVTPEIQKYIARVLKSEIFRGLKAVVVSLPHRSDDAIRLNPDLIGRVRYINIEPWSPEELSQIPKKGFELLGITVANSIVDLLVEESITSPQLMQQNCLNLAYELNIDEDLLVVNINDNKYVYNAFVETTRDYENYNPVIQKLITGPPQGRDKRIQYKLRNGTNLDIYHVILKMLAEDPPLISIDIAEIQQRITKVLLVGEKPPNPLTVSNTLAQIQKILQETGEMFQILEWREQKLYVLDPFFLFYLRWNK</sequence>
<keyword evidence="1" id="KW-0067">ATP-binding</keyword>
<evidence type="ECO:0000313" key="1">
    <source>
        <dbReference type="EMBL" id="MFC5407636.1"/>
    </source>
</evidence>
<dbReference type="InterPro" id="IPR027417">
    <property type="entry name" value="P-loop_NTPase"/>
</dbReference>
<proteinExistence type="predicted"/>
<name>A0ABW0I2B2_9BACL</name>
<organism evidence="1 2">
    <name type="scientific">Cohnella soli</name>
    <dbReference type="NCBI Taxonomy" id="425005"/>
    <lineage>
        <taxon>Bacteria</taxon>
        <taxon>Bacillati</taxon>
        <taxon>Bacillota</taxon>
        <taxon>Bacilli</taxon>
        <taxon>Bacillales</taxon>
        <taxon>Paenibacillaceae</taxon>
        <taxon>Cohnella</taxon>
    </lineage>
</organism>
<dbReference type="EMBL" id="JBHSMI010000068">
    <property type="protein sequence ID" value="MFC5407636.1"/>
    <property type="molecule type" value="Genomic_DNA"/>
</dbReference>
<dbReference type="GO" id="GO:0005524">
    <property type="term" value="F:ATP binding"/>
    <property type="evidence" value="ECO:0007669"/>
    <property type="project" value="UniProtKB-KW"/>
</dbReference>
<evidence type="ECO:0000313" key="2">
    <source>
        <dbReference type="Proteomes" id="UP001596113"/>
    </source>
</evidence>
<comment type="caution">
    <text evidence="1">The sequence shown here is derived from an EMBL/GenBank/DDBJ whole genome shotgun (WGS) entry which is preliminary data.</text>
</comment>
<accession>A0ABW0I2B2</accession>
<keyword evidence="1" id="KW-0547">Nucleotide-binding</keyword>
<dbReference type="RefSeq" id="WP_378140508.1">
    <property type="nucleotide sequence ID" value="NZ_JBHSMI010000068.1"/>
</dbReference>
<keyword evidence="2" id="KW-1185">Reference proteome</keyword>